<sequence>MDIAYVTTYDGNDIRKWSGTGYYISEALKNQLLYVEHISSLNNAYSLPFKAAGRLYSRFFKKNYLADRNPSVLKNYARQVSKSLSHFDADVVFSPGTVPITYLECRQPIAFWTDATFAGMIDFYPEFSNLCEQSIKEGNRMEQMALERCQLAIYSSDWAAKTAINKYRVNPNKVKVVPFGANIKCDRDFDDIRAIVASRPRDKCKLLFLGVDWLRKGGDVALEVAKQLNEVGINAELTIAGCQPVVDDSLPSYVKSLGFISKSTHRGRHQIDKLFAESHFLILPSRAECYGVVFCEANSFGVPCIATNSGGIPTVIKNGLNGQLFSEDAEISEYCKYISDTFSNYSQYENLAVSSFYEYQDSLNWAVAGRTVKKMLMELN</sequence>
<organism evidence="3 4">
    <name type="scientific">Cyanomargarita calcarea GSE-NOS-MK-12-04C</name>
    <dbReference type="NCBI Taxonomy" id="2839659"/>
    <lineage>
        <taxon>Bacteria</taxon>
        <taxon>Bacillati</taxon>
        <taxon>Cyanobacteriota</taxon>
        <taxon>Cyanophyceae</taxon>
        <taxon>Nostocales</taxon>
        <taxon>Cyanomargaritaceae</taxon>
        <taxon>Cyanomargarita</taxon>
    </lineage>
</organism>
<reference evidence="3" key="2">
    <citation type="journal article" date="2022" name="Microbiol. Resour. Announc.">
        <title>Metagenome Sequencing to Explore Phylogenomics of Terrestrial Cyanobacteria.</title>
        <authorList>
            <person name="Ward R.D."/>
            <person name="Stajich J.E."/>
            <person name="Johansen J.R."/>
            <person name="Huntemann M."/>
            <person name="Clum A."/>
            <person name="Foster B."/>
            <person name="Foster B."/>
            <person name="Roux S."/>
            <person name="Palaniappan K."/>
            <person name="Varghese N."/>
            <person name="Mukherjee S."/>
            <person name="Reddy T.B.K."/>
            <person name="Daum C."/>
            <person name="Copeland A."/>
            <person name="Chen I.A."/>
            <person name="Ivanova N.N."/>
            <person name="Kyrpides N.C."/>
            <person name="Shapiro N."/>
            <person name="Eloe-Fadrosh E.A."/>
            <person name="Pietrasiak N."/>
        </authorList>
    </citation>
    <scope>NUCLEOTIDE SEQUENCE</scope>
    <source>
        <strain evidence="3">GSE-NOS-MK-12-04C</strain>
    </source>
</reference>
<dbReference type="Gene3D" id="3.40.50.2000">
    <property type="entry name" value="Glycogen Phosphorylase B"/>
    <property type="match status" value="2"/>
</dbReference>
<comment type="caution">
    <text evidence="3">The sequence shown here is derived from an EMBL/GenBank/DDBJ whole genome shotgun (WGS) entry which is preliminary data.</text>
</comment>
<dbReference type="CDD" id="cd03801">
    <property type="entry name" value="GT4_PimA-like"/>
    <property type="match status" value="1"/>
</dbReference>
<dbReference type="AlphaFoldDB" id="A0A951QX34"/>
<evidence type="ECO:0000259" key="2">
    <source>
        <dbReference type="Pfam" id="PF00534"/>
    </source>
</evidence>
<proteinExistence type="predicted"/>
<dbReference type="PANTHER" id="PTHR46401:SF2">
    <property type="entry name" value="GLYCOSYLTRANSFERASE WBBK-RELATED"/>
    <property type="match status" value="1"/>
</dbReference>
<dbReference type="PANTHER" id="PTHR46401">
    <property type="entry name" value="GLYCOSYLTRANSFERASE WBBK-RELATED"/>
    <property type="match status" value="1"/>
</dbReference>
<evidence type="ECO:0000313" key="3">
    <source>
        <dbReference type="EMBL" id="MBW4671815.1"/>
    </source>
</evidence>
<evidence type="ECO:0000313" key="4">
    <source>
        <dbReference type="Proteomes" id="UP000729701"/>
    </source>
</evidence>
<dbReference type="GO" id="GO:0009103">
    <property type="term" value="P:lipopolysaccharide biosynthetic process"/>
    <property type="evidence" value="ECO:0007669"/>
    <property type="project" value="TreeGrafter"/>
</dbReference>
<dbReference type="EMBL" id="JAHHGZ010000054">
    <property type="protein sequence ID" value="MBW4671815.1"/>
    <property type="molecule type" value="Genomic_DNA"/>
</dbReference>
<protein>
    <submittedName>
        <fullName evidence="3">Glycosyltransferase family 4 protein</fullName>
    </submittedName>
</protein>
<evidence type="ECO:0000256" key="1">
    <source>
        <dbReference type="ARBA" id="ARBA00022679"/>
    </source>
</evidence>
<dbReference type="InterPro" id="IPR001296">
    <property type="entry name" value="Glyco_trans_1"/>
</dbReference>
<name>A0A951QX34_9CYAN</name>
<dbReference type="GO" id="GO:0016757">
    <property type="term" value="F:glycosyltransferase activity"/>
    <property type="evidence" value="ECO:0007669"/>
    <property type="project" value="InterPro"/>
</dbReference>
<reference evidence="3" key="1">
    <citation type="submission" date="2021-05" db="EMBL/GenBank/DDBJ databases">
        <authorList>
            <person name="Pietrasiak N."/>
            <person name="Ward R."/>
            <person name="Stajich J.E."/>
            <person name="Kurbessoian T."/>
        </authorList>
    </citation>
    <scope>NUCLEOTIDE SEQUENCE</scope>
    <source>
        <strain evidence="3">GSE-NOS-MK-12-04C</strain>
    </source>
</reference>
<accession>A0A951QX34</accession>
<dbReference type="Proteomes" id="UP000729701">
    <property type="component" value="Unassembled WGS sequence"/>
</dbReference>
<dbReference type="Pfam" id="PF00534">
    <property type="entry name" value="Glycos_transf_1"/>
    <property type="match status" value="1"/>
</dbReference>
<feature type="domain" description="Glycosyl transferase family 1" evidence="2">
    <location>
        <begin position="200"/>
        <end position="351"/>
    </location>
</feature>
<dbReference type="SUPFAM" id="SSF53756">
    <property type="entry name" value="UDP-Glycosyltransferase/glycogen phosphorylase"/>
    <property type="match status" value="1"/>
</dbReference>
<gene>
    <name evidence="3" type="ORF">KME60_31425</name>
</gene>
<keyword evidence="1" id="KW-0808">Transferase</keyword>